<dbReference type="Proteomes" id="UP001362100">
    <property type="component" value="Unassembled WGS sequence"/>
</dbReference>
<organism evidence="1 2">
    <name type="scientific">Pantoea nemavictus</name>
    <dbReference type="NCBI Taxonomy" id="2726955"/>
    <lineage>
        <taxon>Bacteria</taxon>
        <taxon>Pseudomonadati</taxon>
        <taxon>Pseudomonadota</taxon>
        <taxon>Gammaproteobacteria</taxon>
        <taxon>Enterobacterales</taxon>
        <taxon>Erwiniaceae</taxon>
        <taxon>Pantoea</taxon>
    </lineage>
</organism>
<comment type="caution">
    <text evidence="1">The sequence shown here is derived from an EMBL/GenBank/DDBJ whole genome shotgun (WGS) entry which is preliminary data.</text>
</comment>
<accession>A0ABU8PPC2</accession>
<name>A0ABU8PPC2_9GAMM</name>
<dbReference type="RefSeq" id="WP_180821993.1">
    <property type="nucleotide sequence ID" value="NZ_JACAWY010000001.1"/>
</dbReference>
<reference evidence="1 2" key="1">
    <citation type="submission" date="2023-12" db="EMBL/GenBank/DDBJ databases">
        <title>Gut-associated functions are favored during microbiome assembly across C. elegans life.</title>
        <authorList>
            <person name="Zimmermann J."/>
        </authorList>
    </citation>
    <scope>NUCLEOTIDE SEQUENCE [LARGE SCALE GENOMIC DNA]</scope>
    <source>
        <strain evidence="1 2">BIGb0393</strain>
    </source>
</reference>
<protein>
    <submittedName>
        <fullName evidence="1">Uncharacterized protein</fullName>
    </submittedName>
</protein>
<evidence type="ECO:0000313" key="2">
    <source>
        <dbReference type="Proteomes" id="UP001362100"/>
    </source>
</evidence>
<evidence type="ECO:0000313" key="1">
    <source>
        <dbReference type="EMBL" id="MEJ5043847.1"/>
    </source>
</evidence>
<sequence length="91" mass="9896">MKNSNDKQLSDVVIGDAVIELFTHDAAISRTTLIAQLEKMIQAGGTPERIRVARLALAEVNRSSQCDEEESDEGVINMLAKSAVVDDSTKH</sequence>
<keyword evidence="2" id="KW-1185">Reference proteome</keyword>
<proteinExistence type="predicted"/>
<gene>
    <name evidence="1" type="ORF">WH298_01225</name>
</gene>
<dbReference type="EMBL" id="JBBGZW010000001">
    <property type="protein sequence ID" value="MEJ5043847.1"/>
    <property type="molecule type" value="Genomic_DNA"/>
</dbReference>